<keyword evidence="1" id="KW-0479">Metal-binding</keyword>
<dbReference type="SMART" id="SM00248">
    <property type="entry name" value="ANK"/>
    <property type="match status" value="3"/>
</dbReference>
<accession>A0A370BI29</accession>
<sequence>MWAGAGGFELIVKMLLIRGAVDCIYQSGESPLFGALKACPSGLGERITRGYRSMTRNETGDTNAVVKLLLRYGADPNIRNRHGRVSLFWVLNYGSGASVEALLRAGCDPNVRYRYGRTPWMSATVRRQAGVVAALLKSPKTDRCSLDHYGRSAFTEARSAKYPHISKLLSGSPREIATISRSALCFDGYPDQAGCDICQAYIVGDRAYYRCLICNDHRFNVCEDCKALGATCLDRTHAMRRIDWGFLDAEKLEAFREMPNGGCTEHLLWNSKIHLMQSRIYRRVTVLSENNN</sequence>
<dbReference type="GO" id="GO:0008270">
    <property type="term" value="F:zinc ion binding"/>
    <property type="evidence" value="ECO:0007669"/>
    <property type="project" value="UniProtKB-KW"/>
</dbReference>
<dbReference type="AlphaFoldDB" id="A0A370BI29"/>
<evidence type="ECO:0000256" key="5">
    <source>
        <dbReference type="ARBA" id="ARBA00023043"/>
    </source>
</evidence>
<dbReference type="PANTHER" id="PTHR24198">
    <property type="entry name" value="ANKYRIN REPEAT AND PROTEIN KINASE DOMAIN-CONTAINING PROTEIN"/>
    <property type="match status" value="1"/>
</dbReference>
<evidence type="ECO:0000256" key="1">
    <source>
        <dbReference type="ARBA" id="ARBA00022723"/>
    </source>
</evidence>
<name>A0A370BI29_ASPNG</name>
<feature type="chain" id="PRO_5016884235" evidence="6">
    <location>
        <begin position="20"/>
        <end position="292"/>
    </location>
</feature>
<reference evidence="7 8" key="1">
    <citation type="submission" date="2018-07" db="EMBL/GenBank/DDBJ databases">
        <title>Section-level genome sequencing of Aspergillus section Nigri to investigate inter- and intra-species variation.</title>
        <authorList>
            <consortium name="DOE Joint Genome Institute"/>
            <person name="Vesth T.C."/>
            <person name="Nybo J.L."/>
            <person name="Theobald S."/>
            <person name="Frisvad J.C."/>
            <person name="Larsen T.O."/>
            <person name="Nielsen K.F."/>
            <person name="Hoof J.B."/>
            <person name="Brandl J."/>
            <person name="Salamov A."/>
            <person name="Riley R."/>
            <person name="Gladden J.M."/>
            <person name="Phatale P."/>
            <person name="Nielsen M.T."/>
            <person name="Lyhne E.K."/>
            <person name="Kogle M.E."/>
            <person name="Strasser K."/>
            <person name="McDonnell E."/>
            <person name="Barry K."/>
            <person name="Clum A."/>
            <person name="Chen C."/>
            <person name="Nolan M."/>
            <person name="Sandor L."/>
            <person name="Kuo A."/>
            <person name="Lipzen A."/>
            <person name="Hainaut M."/>
            <person name="Drula E."/>
            <person name="Tsang A."/>
            <person name="Magnuson J.K."/>
            <person name="Henrissat B."/>
            <person name="Wiebenga A."/>
            <person name="Simmons B.A."/>
            <person name="Makela M.R."/>
            <person name="De vries R.P."/>
            <person name="Grigoriev I.V."/>
            <person name="Mortensen U.H."/>
            <person name="Baker S.E."/>
            <person name="Andersen M.R."/>
        </authorList>
    </citation>
    <scope>NUCLEOTIDE SEQUENCE [LARGE SCALE GENOMIC DNA]</scope>
    <source>
        <strain evidence="7 8">ATCC 13496</strain>
    </source>
</reference>
<dbReference type="PANTHER" id="PTHR24198:SF165">
    <property type="entry name" value="ANKYRIN REPEAT-CONTAINING PROTEIN-RELATED"/>
    <property type="match status" value="1"/>
</dbReference>
<dbReference type="Proteomes" id="UP000253845">
    <property type="component" value="Unassembled WGS sequence"/>
</dbReference>
<evidence type="ECO:0000256" key="3">
    <source>
        <dbReference type="ARBA" id="ARBA00022771"/>
    </source>
</evidence>
<dbReference type="Gene3D" id="1.25.40.20">
    <property type="entry name" value="Ankyrin repeat-containing domain"/>
    <property type="match status" value="1"/>
</dbReference>
<evidence type="ECO:0000313" key="7">
    <source>
        <dbReference type="EMBL" id="RDH15186.1"/>
    </source>
</evidence>
<evidence type="ECO:0000256" key="2">
    <source>
        <dbReference type="ARBA" id="ARBA00022737"/>
    </source>
</evidence>
<dbReference type="InterPro" id="IPR002110">
    <property type="entry name" value="Ankyrin_rpt"/>
</dbReference>
<proteinExistence type="predicted"/>
<dbReference type="InterPro" id="IPR043145">
    <property type="entry name" value="Znf_ZZ_sf"/>
</dbReference>
<dbReference type="InterPro" id="IPR036770">
    <property type="entry name" value="Ankyrin_rpt-contain_sf"/>
</dbReference>
<dbReference type="VEuPathDB" id="FungiDB:M747DRAFT_299660"/>
<dbReference type="Gene3D" id="3.30.60.90">
    <property type="match status" value="1"/>
</dbReference>
<keyword evidence="3" id="KW-0863">Zinc-finger</keyword>
<keyword evidence="4" id="KW-0862">Zinc</keyword>
<feature type="signal peptide" evidence="6">
    <location>
        <begin position="1"/>
        <end position="19"/>
    </location>
</feature>
<evidence type="ECO:0000313" key="8">
    <source>
        <dbReference type="Proteomes" id="UP000253845"/>
    </source>
</evidence>
<protein>
    <submittedName>
        <fullName evidence="7">Ankyrin</fullName>
    </submittedName>
</protein>
<keyword evidence="2" id="KW-0677">Repeat</keyword>
<evidence type="ECO:0000256" key="4">
    <source>
        <dbReference type="ARBA" id="ARBA00022833"/>
    </source>
</evidence>
<gene>
    <name evidence="7" type="ORF">M747DRAFT_299660</name>
</gene>
<dbReference type="SUPFAM" id="SSF57850">
    <property type="entry name" value="RING/U-box"/>
    <property type="match status" value="1"/>
</dbReference>
<keyword evidence="6" id="KW-0732">Signal</keyword>
<evidence type="ECO:0000256" key="6">
    <source>
        <dbReference type="SAM" id="SignalP"/>
    </source>
</evidence>
<dbReference type="SUPFAM" id="SSF48403">
    <property type="entry name" value="Ankyrin repeat"/>
    <property type="match status" value="1"/>
</dbReference>
<keyword evidence="5" id="KW-0040">ANK repeat</keyword>
<organism evidence="7 8">
    <name type="scientific">Aspergillus niger ATCC 13496</name>
    <dbReference type="NCBI Taxonomy" id="1353008"/>
    <lineage>
        <taxon>Eukaryota</taxon>
        <taxon>Fungi</taxon>
        <taxon>Dikarya</taxon>
        <taxon>Ascomycota</taxon>
        <taxon>Pezizomycotina</taxon>
        <taxon>Eurotiomycetes</taxon>
        <taxon>Eurotiomycetidae</taxon>
        <taxon>Eurotiales</taxon>
        <taxon>Aspergillaceae</taxon>
        <taxon>Aspergillus</taxon>
        <taxon>Aspergillus subgen. Circumdati</taxon>
    </lineage>
</organism>
<dbReference type="EMBL" id="KZ851952">
    <property type="protein sequence ID" value="RDH15186.1"/>
    <property type="molecule type" value="Genomic_DNA"/>
</dbReference>
<dbReference type="Pfam" id="PF12796">
    <property type="entry name" value="Ank_2"/>
    <property type="match status" value="1"/>
</dbReference>